<name>A0A8J4ABM0_9ACTN</name>
<reference evidence="2" key="1">
    <citation type="journal article" date="2021" name="Int. J. Syst. Evol. Microbiol.">
        <title>Actinocatenispora comari sp. nov., an endophytic actinomycete isolated from aerial parts of Comarum salesowianum.</title>
        <authorList>
            <person name="Oyunbileg N."/>
            <person name="Iizaka Y."/>
            <person name="Hamada M."/>
            <person name="Davaapurev B.O."/>
            <person name="Fukumoto A."/>
            <person name="Tsetseg B."/>
            <person name="Kato F."/>
            <person name="Tamura T."/>
            <person name="Batkhuu J."/>
            <person name="Anzai Y."/>
        </authorList>
    </citation>
    <scope>NUCLEOTIDE SEQUENCE [LARGE SCALE GENOMIC DNA]</scope>
    <source>
        <strain evidence="2">NUM-2625</strain>
    </source>
</reference>
<dbReference type="AlphaFoldDB" id="A0A8J4ABM0"/>
<sequence length="215" mass="24044">MVDEVHASLRRVREAFSRYPRRPMLDGCPHCRGAVTVAEHDLYSLSITIGNTVGTLDDLKALLPTLLERLVTDTELDPEIVFGKLAGRNDWRGWPSTEYAAVDGYLRAVWRSLLTDYPSRLGAVSDATTFLDAAAPLYAGPDTFLTVWDCTNEPSADRHLAVLVLAWSAGWQHEPSVVAWLRRPATQERLLHAFERDHESPWADELAQAYDMLAG</sequence>
<accession>A0A8J4ABM0</accession>
<gene>
    <name evidence="1" type="ORF">NUM_19660</name>
</gene>
<evidence type="ECO:0000313" key="1">
    <source>
        <dbReference type="EMBL" id="GIL26712.1"/>
    </source>
</evidence>
<proteinExistence type="predicted"/>
<organism evidence="1 2">
    <name type="scientific">Actinocatenispora comari</name>
    <dbReference type="NCBI Taxonomy" id="2807577"/>
    <lineage>
        <taxon>Bacteria</taxon>
        <taxon>Bacillati</taxon>
        <taxon>Actinomycetota</taxon>
        <taxon>Actinomycetes</taxon>
        <taxon>Micromonosporales</taxon>
        <taxon>Micromonosporaceae</taxon>
        <taxon>Actinocatenispora</taxon>
    </lineage>
</organism>
<dbReference type="EMBL" id="BOPO01000028">
    <property type="protein sequence ID" value="GIL26712.1"/>
    <property type="molecule type" value="Genomic_DNA"/>
</dbReference>
<protein>
    <submittedName>
        <fullName evidence="1">Uncharacterized protein</fullName>
    </submittedName>
</protein>
<keyword evidence="2" id="KW-1185">Reference proteome</keyword>
<dbReference type="Proteomes" id="UP000614996">
    <property type="component" value="Unassembled WGS sequence"/>
</dbReference>
<evidence type="ECO:0000313" key="2">
    <source>
        <dbReference type="Proteomes" id="UP000614996"/>
    </source>
</evidence>
<comment type="caution">
    <text evidence="1">The sequence shown here is derived from an EMBL/GenBank/DDBJ whole genome shotgun (WGS) entry which is preliminary data.</text>
</comment>
<dbReference type="RefSeq" id="WP_207124500.1">
    <property type="nucleotide sequence ID" value="NZ_BOPO01000028.1"/>
</dbReference>